<feature type="region of interest" description="Disordered" evidence="1">
    <location>
        <begin position="1"/>
        <end position="29"/>
    </location>
</feature>
<sequence>MTKRNKKPKDDGDDGDDQRGGNASNGLREDIASRFANDNGKALSIQDRYGATHVKDIDRKDLKDPIDKSNLALLSRSLKEFGQIMLTANLRQNRWFEAAQQSFKPSSYKYSNLEKAKAAVTKLKT</sequence>
<dbReference type="Proteomes" id="UP000054560">
    <property type="component" value="Unassembled WGS sequence"/>
</dbReference>
<evidence type="ECO:0000313" key="2">
    <source>
        <dbReference type="EMBL" id="KNC86928.1"/>
    </source>
</evidence>
<dbReference type="EMBL" id="KQ241629">
    <property type="protein sequence ID" value="KNC86928.1"/>
    <property type="molecule type" value="Genomic_DNA"/>
</dbReference>
<protein>
    <submittedName>
        <fullName evidence="2">Uncharacterized protein</fullName>
    </submittedName>
</protein>
<dbReference type="AlphaFoldDB" id="A0A0L0GF47"/>
<keyword evidence="3" id="KW-1185">Reference proteome</keyword>
<name>A0A0L0GF47_9EUKA</name>
<evidence type="ECO:0000256" key="1">
    <source>
        <dbReference type="SAM" id="MobiDB-lite"/>
    </source>
</evidence>
<proteinExistence type="predicted"/>
<gene>
    <name evidence="2" type="ORF">SARC_00930</name>
</gene>
<dbReference type="RefSeq" id="XP_014160830.1">
    <property type="nucleotide sequence ID" value="XM_014305355.1"/>
</dbReference>
<dbReference type="GeneID" id="25901434"/>
<reference evidence="2 3" key="1">
    <citation type="submission" date="2011-02" db="EMBL/GenBank/DDBJ databases">
        <title>The Genome Sequence of Sphaeroforma arctica JP610.</title>
        <authorList>
            <consortium name="The Broad Institute Genome Sequencing Platform"/>
            <person name="Russ C."/>
            <person name="Cuomo C."/>
            <person name="Young S.K."/>
            <person name="Zeng Q."/>
            <person name="Gargeya S."/>
            <person name="Alvarado L."/>
            <person name="Berlin A."/>
            <person name="Chapman S.B."/>
            <person name="Chen Z."/>
            <person name="Freedman E."/>
            <person name="Gellesch M."/>
            <person name="Goldberg J."/>
            <person name="Griggs A."/>
            <person name="Gujja S."/>
            <person name="Heilman E."/>
            <person name="Heiman D."/>
            <person name="Howarth C."/>
            <person name="Mehta T."/>
            <person name="Neiman D."/>
            <person name="Pearson M."/>
            <person name="Roberts A."/>
            <person name="Saif S."/>
            <person name="Shea T."/>
            <person name="Shenoy N."/>
            <person name="Sisk P."/>
            <person name="Stolte C."/>
            <person name="Sykes S."/>
            <person name="White J."/>
            <person name="Yandava C."/>
            <person name="Burger G."/>
            <person name="Gray M.W."/>
            <person name="Holland P.W.H."/>
            <person name="King N."/>
            <person name="Lang F.B.F."/>
            <person name="Roger A.J."/>
            <person name="Ruiz-Trillo I."/>
            <person name="Haas B."/>
            <person name="Nusbaum C."/>
            <person name="Birren B."/>
        </authorList>
    </citation>
    <scope>NUCLEOTIDE SEQUENCE [LARGE SCALE GENOMIC DNA]</scope>
    <source>
        <strain evidence="2 3">JP610</strain>
    </source>
</reference>
<evidence type="ECO:0000313" key="3">
    <source>
        <dbReference type="Proteomes" id="UP000054560"/>
    </source>
</evidence>
<organism evidence="2 3">
    <name type="scientific">Sphaeroforma arctica JP610</name>
    <dbReference type="NCBI Taxonomy" id="667725"/>
    <lineage>
        <taxon>Eukaryota</taxon>
        <taxon>Ichthyosporea</taxon>
        <taxon>Ichthyophonida</taxon>
        <taxon>Sphaeroforma</taxon>
    </lineage>
</organism>
<accession>A0A0L0GF47</accession>